<dbReference type="AlphaFoldDB" id="A0AAV9G4A2"/>
<reference evidence="4" key="2">
    <citation type="submission" date="2023-05" db="EMBL/GenBank/DDBJ databases">
        <authorList>
            <consortium name="Lawrence Berkeley National Laboratory"/>
            <person name="Steindorff A."/>
            <person name="Hensen N."/>
            <person name="Bonometti L."/>
            <person name="Westerberg I."/>
            <person name="Brannstrom I.O."/>
            <person name="Guillou S."/>
            <person name="Cros-Aarteil S."/>
            <person name="Calhoun S."/>
            <person name="Haridas S."/>
            <person name="Kuo A."/>
            <person name="Mondo S."/>
            <person name="Pangilinan J."/>
            <person name="Riley R."/>
            <person name="Labutti K."/>
            <person name="Andreopoulos B."/>
            <person name="Lipzen A."/>
            <person name="Chen C."/>
            <person name="Yanf M."/>
            <person name="Daum C."/>
            <person name="Ng V."/>
            <person name="Clum A."/>
            <person name="Ohm R."/>
            <person name="Martin F."/>
            <person name="Silar P."/>
            <person name="Natvig D."/>
            <person name="Lalanne C."/>
            <person name="Gautier V."/>
            <person name="Ament-Velasquez S.L."/>
            <person name="Kruys A."/>
            <person name="Hutchinson M.I."/>
            <person name="Powell A.J."/>
            <person name="Barry K."/>
            <person name="Miller A.N."/>
            <person name="Grigoriev I.V."/>
            <person name="Debuchy R."/>
            <person name="Gladieux P."/>
            <person name="Thoren M.H."/>
            <person name="Johannesson H."/>
        </authorList>
    </citation>
    <scope>NUCLEOTIDE SEQUENCE</scope>
    <source>
        <strain evidence="4">PSN243</strain>
    </source>
</reference>
<evidence type="ECO:0000313" key="5">
    <source>
        <dbReference type="Proteomes" id="UP001321760"/>
    </source>
</evidence>
<keyword evidence="5" id="KW-1185">Reference proteome</keyword>
<keyword evidence="1" id="KW-0285">Flavoprotein</keyword>
<dbReference type="Gene3D" id="3.20.20.70">
    <property type="entry name" value="Aldolase class I"/>
    <property type="match status" value="1"/>
</dbReference>
<dbReference type="CDD" id="cd04730">
    <property type="entry name" value="NPD_like"/>
    <property type="match status" value="1"/>
</dbReference>
<dbReference type="Proteomes" id="UP001321760">
    <property type="component" value="Unassembled WGS sequence"/>
</dbReference>
<proteinExistence type="predicted"/>
<keyword evidence="2" id="KW-0288">FMN</keyword>
<dbReference type="EMBL" id="MU866003">
    <property type="protein sequence ID" value="KAK4442949.1"/>
    <property type="molecule type" value="Genomic_DNA"/>
</dbReference>
<dbReference type="Pfam" id="PF03060">
    <property type="entry name" value="NMO"/>
    <property type="match status" value="1"/>
</dbReference>
<dbReference type="InterPro" id="IPR013785">
    <property type="entry name" value="Aldolase_TIM"/>
</dbReference>
<gene>
    <name evidence="4" type="ORF">QBC34DRAFT_488609</name>
</gene>
<protein>
    <recommendedName>
        <fullName evidence="6">2-nitropropane dioxygenase</fullName>
    </recommendedName>
</protein>
<dbReference type="GO" id="GO:0018580">
    <property type="term" value="F:nitronate monooxygenase activity"/>
    <property type="evidence" value="ECO:0007669"/>
    <property type="project" value="InterPro"/>
</dbReference>
<evidence type="ECO:0008006" key="6">
    <source>
        <dbReference type="Google" id="ProtNLM"/>
    </source>
</evidence>
<evidence type="ECO:0000256" key="2">
    <source>
        <dbReference type="ARBA" id="ARBA00022643"/>
    </source>
</evidence>
<evidence type="ECO:0000313" key="4">
    <source>
        <dbReference type="EMBL" id="KAK4442949.1"/>
    </source>
</evidence>
<comment type="caution">
    <text evidence="4">The sequence shown here is derived from an EMBL/GenBank/DDBJ whole genome shotgun (WGS) entry which is preliminary data.</text>
</comment>
<dbReference type="PANTHER" id="PTHR32332">
    <property type="entry name" value="2-NITROPROPANE DIOXYGENASE"/>
    <property type="match status" value="1"/>
</dbReference>
<evidence type="ECO:0000256" key="3">
    <source>
        <dbReference type="ARBA" id="ARBA00023002"/>
    </source>
</evidence>
<accession>A0AAV9G4A2</accession>
<evidence type="ECO:0000256" key="1">
    <source>
        <dbReference type="ARBA" id="ARBA00022630"/>
    </source>
</evidence>
<name>A0AAV9G4A2_9PEZI</name>
<dbReference type="SUPFAM" id="SSF51412">
    <property type="entry name" value="Inosine monophosphate dehydrogenase (IMPDH)"/>
    <property type="match status" value="1"/>
</dbReference>
<keyword evidence="3" id="KW-0560">Oxidoreductase</keyword>
<sequence length="367" mass="38953">MLPRLHALTHRTLLQSHYPWLLPPFIISAPMRIFTSPNLALCVARAGGLGFIGPGATPQSTLDDLRSASAILEAAPFPSIFPGTETADGSRVLPLGVGFQMWNGDLEAAKEAVGKYKPAAAWLFAPRGGQEETEVWIRGLRGVSPGTRVWLQIGTVREAMEAVRAEARPDVLVVQGAEAGGHGRARDGVGFVTLLPEVADEMGREGVVGVPLVAAGGIVDGRGVVAALGVGAAGAAMGTRFLAAEEARVARGYQEEVVRAGDGGRNTVRTHLYNHLRGTFGWPEEWAPRTIVNRSWEEKEEGVEFEELKKRHDELLKEGDKAWGPEGRTATYAGAGIGLVRGVKSAGDIVEEVRGDAQAILKALAGP</sequence>
<reference evidence="4" key="1">
    <citation type="journal article" date="2023" name="Mol. Phylogenet. Evol.">
        <title>Genome-scale phylogeny and comparative genomics of the fungal order Sordariales.</title>
        <authorList>
            <person name="Hensen N."/>
            <person name="Bonometti L."/>
            <person name="Westerberg I."/>
            <person name="Brannstrom I.O."/>
            <person name="Guillou S."/>
            <person name="Cros-Aarteil S."/>
            <person name="Calhoun S."/>
            <person name="Haridas S."/>
            <person name="Kuo A."/>
            <person name="Mondo S."/>
            <person name="Pangilinan J."/>
            <person name="Riley R."/>
            <person name="LaButti K."/>
            <person name="Andreopoulos B."/>
            <person name="Lipzen A."/>
            <person name="Chen C."/>
            <person name="Yan M."/>
            <person name="Daum C."/>
            <person name="Ng V."/>
            <person name="Clum A."/>
            <person name="Steindorff A."/>
            <person name="Ohm R.A."/>
            <person name="Martin F."/>
            <person name="Silar P."/>
            <person name="Natvig D.O."/>
            <person name="Lalanne C."/>
            <person name="Gautier V."/>
            <person name="Ament-Velasquez S.L."/>
            <person name="Kruys A."/>
            <person name="Hutchinson M.I."/>
            <person name="Powell A.J."/>
            <person name="Barry K."/>
            <person name="Miller A.N."/>
            <person name="Grigoriev I.V."/>
            <person name="Debuchy R."/>
            <person name="Gladieux P."/>
            <person name="Hiltunen Thoren M."/>
            <person name="Johannesson H."/>
        </authorList>
    </citation>
    <scope>NUCLEOTIDE SEQUENCE</scope>
    <source>
        <strain evidence="4">PSN243</strain>
    </source>
</reference>
<dbReference type="InterPro" id="IPR004136">
    <property type="entry name" value="NMO"/>
</dbReference>
<dbReference type="PANTHER" id="PTHR32332:SF34">
    <property type="entry name" value="2-NITROPROPANE DIOXYGENASE FAMILY, PUTATIVE-RELATED"/>
    <property type="match status" value="1"/>
</dbReference>
<organism evidence="4 5">
    <name type="scientific">Podospora aff. communis PSN243</name>
    <dbReference type="NCBI Taxonomy" id="3040156"/>
    <lineage>
        <taxon>Eukaryota</taxon>
        <taxon>Fungi</taxon>
        <taxon>Dikarya</taxon>
        <taxon>Ascomycota</taxon>
        <taxon>Pezizomycotina</taxon>
        <taxon>Sordariomycetes</taxon>
        <taxon>Sordariomycetidae</taxon>
        <taxon>Sordariales</taxon>
        <taxon>Podosporaceae</taxon>
        <taxon>Podospora</taxon>
    </lineage>
</organism>